<dbReference type="EMBL" id="JAJTJA010000014">
    <property type="protein sequence ID" value="KAH8690194.1"/>
    <property type="molecule type" value="Genomic_DNA"/>
</dbReference>
<evidence type="ECO:0000259" key="3">
    <source>
        <dbReference type="Pfam" id="PF03657"/>
    </source>
</evidence>
<dbReference type="GeneID" id="70244892"/>
<dbReference type="GO" id="GO:0042255">
    <property type="term" value="P:ribosome assembly"/>
    <property type="evidence" value="ECO:0007669"/>
    <property type="project" value="InterPro"/>
</dbReference>
<comment type="caution">
    <text evidence="5">The sequence shown here is derived from an EMBL/GenBank/DDBJ whole genome shotgun (WGS) entry which is preliminary data.</text>
</comment>
<keyword evidence="2" id="KW-0690">Ribosome biogenesis</keyword>
<dbReference type="Pfam" id="PF17833">
    <property type="entry name" value="pre-PUA_NIP7"/>
    <property type="match status" value="1"/>
</dbReference>
<proteinExistence type="inferred from homology"/>
<name>A0AAD4KF66_9EURO</name>
<dbReference type="InterPro" id="IPR015947">
    <property type="entry name" value="PUA-like_sf"/>
</dbReference>
<dbReference type="SUPFAM" id="SSF88802">
    <property type="entry name" value="Pre-PUA domain"/>
    <property type="match status" value="1"/>
</dbReference>
<comment type="similarity">
    <text evidence="2">Belongs to the NIP7 family.</text>
</comment>
<comment type="subunit">
    <text evidence="2">Interacts with pre-ribosome complex.</text>
</comment>
<feature type="domain" description="60S ribosome subunit biogenesis protein NIP7 pre-PUA" evidence="4">
    <location>
        <begin position="1"/>
        <end position="89"/>
    </location>
</feature>
<sequence>MRSLTEQELRSVLEKLTVYVSSSVKELLTNLDGASSKPDRYVFRLSQGRVYYLRLSLANLATSISRDNLLACGTCLGRFTKSGKFRLHITALSIIAPLARHKVFLRSNGVMPFLYGGHVAKAHTQRWPQDCHEYDGMIVFDSNEMPLGFGIAAKSSAAVQRLGPAETVCINQADCGQYLRDEETLFAA</sequence>
<reference evidence="5" key="1">
    <citation type="submission" date="2021-12" db="EMBL/GenBank/DDBJ databases">
        <title>Convergent genome expansion in fungi linked to evolution of root-endophyte symbiosis.</title>
        <authorList>
            <consortium name="DOE Joint Genome Institute"/>
            <person name="Ke Y.-H."/>
            <person name="Bonito G."/>
            <person name="Liao H.-L."/>
            <person name="Looney B."/>
            <person name="Rojas-Flechas A."/>
            <person name="Nash J."/>
            <person name="Hameed K."/>
            <person name="Schadt C."/>
            <person name="Martin F."/>
            <person name="Crous P.W."/>
            <person name="Miettinen O."/>
            <person name="Magnuson J.K."/>
            <person name="Labbe J."/>
            <person name="Jacobson D."/>
            <person name="Doktycz M.J."/>
            <person name="Veneault-Fourrey C."/>
            <person name="Kuo A."/>
            <person name="Mondo S."/>
            <person name="Calhoun S."/>
            <person name="Riley R."/>
            <person name="Ohm R."/>
            <person name="LaButti K."/>
            <person name="Andreopoulos B."/>
            <person name="Pangilinan J."/>
            <person name="Nolan M."/>
            <person name="Tritt A."/>
            <person name="Clum A."/>
            <person name="Lipzen A."/>
            <person name="Daum C."/>
            <person name="Barry K."/>
            <person name="Grigoriev I.V."/>
            <person name="Vilgalys R."/>
        </authorList>
    </citation>
    <scope>NUCLEOTIDE SEQUENCE</scope>
    <source>
        <strain evidence="5">PMI_201</strain>
    </source>
</reference>
<comment type="function">
    <text evidence="2">Required for proper 27S pre-rRNA processing and 60S ribosome subunit assembly.</text>
</comment>
<dbReference type="InterPro" id="IPR036974">
    <property type="entry name" value="PUA_sf"/>
</dbReference>
<dbReference type="Gene3D" id="2.30.130.10">
    <property type="entry name" value="PUA domain"/>
    <property type="match status" value="1"/>
</dbReference>
<dbReference type="Proteomes" id="UP001201262">
    <property type="component" value="Unassembled WGS sequence"/>
</dbReference>
<evidence type="ECO:0000313" key="5">
    <source>
        <dbReference type="EMBL" id="KAH8690194.1"/>
    </source>
</evidence>
<evidence type="ECO:0000256" key="2">
    <source>
        <dbReference type="PIRNR" id="PIRNR017190"/>
    </source>
</evidence>
<dbReference type="InterPro" id="IPR040598">
    <property type="entry name" value="NIP7_N"/>
</dbReference>
<dbReference type="Gene3D" id="3.10.450.220">
    <property type="match status" value="1"/>
</dbReference>
<keyword evidence="6" id="KW-1185">Reference proteome</keyword>
<accession>A0AAD4KF66</accession>
<dbReference type="CDD" id="cd21151">
    <property type="entry name" value="PUA_Nip7-like"/>
    <property type="match status" value="1"/>
</dbReference>
<dbReference type="CDD" id="cd21146">
    <property type="entry name" value="Nip7_N_euk"/>
    <property type="match status" value="1"/>
</dbReference>
<dbReference type="FunFam" id="3.10.450.220:FF:000001">
    <property type="entry name" value="60S ribosome subunit biogenesis protein NIP7 homolog"/>
    <property type="match status" value="1"/>
</dbReference>
<organism evidence="5 6">
    <name type="scientific">Talaromyces proteolyticus</name>
    <dbReference type="NCBI Taxonomy" id="1131652"/>
    <lineage>
        <taxon>Eukaryota</taxon>
        <taxon>Fungi</taxon>
        <taxon>Dikarya</taxon>
        <taxon>Ascomycota</taxon>
        <taxon>Pezizomycotina</taxon>
        <taxon>Eurotiomycetes</taxon>
        <taxon>Eurotiomycetidae</taxon>
        <taxon>Eurotiales</taxon>
        <taxon>Trichocomaceae</taxon>
        <taxon>Talaromyces</taxon>
        <taxon>Talaromyces sect. Bacilispori</taxon>
    </lineage>
</organism>
<dbReference type="PIRSF" id="PIRSF017190">
    <property type="entry name" value="Rbsml_synth_fac_NIP7"/>
    <property type="match status" value="1"/>
</dbReference>
<dbReference type="AlphaFoldDB" id="A0AAD4KF66"/>
<evidence type="ECO:0000256" key="1">
    <source>
        <dbReference type="ARBA" id="ARBA00022884"/>
    </source>
</evidence>
<evidence type="ECO:0000259" key="4">
    <source>
        <dbReference type="Pfam" id="PF17833"/>
    </source>
</evidence>
<dbReference type="RefSeq" id="XP_046066477.1">
    <property type="nucleotide sequence ID" value="XM_046214605.1"/>
</dbReference>
<gene>
    <name evidence="5" type="ORF">BGW36DRAFT_364917</name>
</gene>
<keyword evidence="1 2" id="KW-0694">RNA-binding</keyword>
<protein>
    <recommendedName>
        <fullName evidence="2">60S ribosome subunit biogenesis protein NIP7</fullName>
    </recommendedName>
</protein>
<dbReference type="InterPro" id="IPR016686">
    <property type="entry name" value="Ribosomal_synth_fac_NIP7"/>
</dbReference>
<dbReference type="InterPro" id="IPR055359">
    <property type="entry name" value="Nip7_N_euk"/>
</dbReference>
<dbReference type="GO" id="GO:0005634">
    <property type="term" value="C:nucleus"/>
    <property type="evidence" value="ECO:0007669"/>
    <property type="project" value="InterPro"/>
</dbReference>
<dbReference type="InterPro" id="IPR005155">
    <property type="entry name" value="UPF0113_PUA"/>
</dbReference>
<keyword evidence="2" id="KW-0539">Nucleus</keyword>
<evidence type="ECO:0000313" key="6">
    <source>
        <dbReference type="Proteomes" id="UP001201262"/>
    </source>
</evidence>
<dbReference type="SUPFAM" id="SSF88697">
    <property type="entry name" value="PUA domain-like"/>
    <property type="match status" value="1"/>
</dbReference>
<dbReference type="GO" id="GO:0003723">
    <property type="term" value="F:RNA binding"/>
    <property type="evidence" value="ECO:0007669"/>
    <property type="project" value="UniProtKB-KW"/>
</dbReference>
<dbReference type="Pfam" id="PF03657">
    <property type="entry name" value="UPF0113"/>
    <property type="match status" value="1"/>
</dbReference>
<feature type="domain" description="UPF0113" evidence="3">
    <location>
        <begin position="102"/>
        <end position="181"/>
    </location>
</feature>